<dbReference type="NCBIfam" id="NF004396">
    <property type="entry name" value="PRK05753.1"/>
    <property type="match status" value="1"/>
</dbReference>
<dbReference type="Gene3D" id="3.10.50.30">
    <property type="entry name" value="Transcription elongation factor, GreA/GreB, C-terminal domain"/>
    <property type="match status" value="1"/>
</dbReference>
<proteinExistence type="predicted"/>
<dbReference type="PANTHER" id="PTHR30437">
    <property type="entry name" value="TRANSCRIPTION ELONGATION FACTOR GREA"/>
    <property type="match status" value="1"/>
</dbReference>
<gene>
    <name evidence="3" type="ORF">DAI18_12240</name>
</gene>
<dbReference type="Pfam" id="PF01272">
    <property type="entry name" value="GreA_GreB"/>
    <property type="match status" value="1"/>
</dbReference>
<keyword evidence="3" id="KW-0418">Kinase</keyword>
<keyword evidence="4" id="KW-1185">Reference proteome</keyword>
<dbReference type="InterPro" id="IPR001437">
    <property type="entry name" value="Tscrpt_elong_fac_GreA/B_C"/>
</dbReference>
<dbReference type="STRING" id="1122240.GCA_000620105_01686"/>
<dbReference type="SUPFAM" id="SSF54534">
    <property type="entry name" value="FKBP-like"/>
    <property type="match status" value="1"/>
</dbReference>
<organism evidence="3 4">
    <name type="scientific">Microvirgula aerodenitrificans</name>
    <dbReference type="NCBI Taxonomy" id="57480"/>
    <lineage>
        <taxon>Bacteria</taxon>
        <taxon>Pseudomonadati</taxon>
        <taxon>Pseudomonadota</taxon>
        <taxon>Betaproteobacteria</taxon>
        <taxon>Neisseriales</taxon>
        <taxon>Aquaspirillaceae</taxon>
        <taxon>Microvirgula</taxon>
    </lineage>
</organism>
<dbReference type="GO" id="GO:0016301">
    <property type="term" value="F:kinase activity"/>
    <property type="evidence" value="ECO:0007669"/>
    <property type="project" value="UniProtKB-KW"/>
</dbReference>
<evidence type="ECO:0000259" key="1">
    <source>
        <dbReference type="Pfam" id="PF01272"/>
    </source>
</evidence>
<dbReference type="FunFam" id="3.10.50.30:FF:000002">
    <property type="entry name" value="Regulator of nucleoside diphosphate kinase"/>
    <property type="match status" value="1"/>
</dbReference>
<dbReference type="GO" id="GO:0003677">
    <property type="term" value="F:DNA binding"/>
    <property type="evidence" value="ECO:0007669"/>
    <property type="project" value="InterPro"/>
</dbReference>
<keyword evidence="3" id="KW-0808">Transferase</keyword>
<evidence type="ECO:0000259" key="2">
    <source>
        <dbReference type="Pfam" id="PF14760"/>
    </source>
</evidence>
<evidence type="ECO:0000313" key="4">
    <source>
        <dbReference type="Proteomes" id="UP000244173"/>
    </source>
</evidence>
<dbReference type="KEGG" id="maer:DAI18_12240"/>
<evidence type="ECO:0000313" key="3">
    <source>
        <dbReference type="EMBL" id="AVY94718.1"/>
    </source>
</evidence>
<dbReference type="GO" id="GO:0070063">
    <property type="term" value="F:RNA polymerase binding"/>
    <property type="evidence" value="ECO:0007669"/>
    <property type="project" value="InterPro"/>
</dbReference>
<feature type="domain" description="Transcription elongation factor GreA/GreB C-terminal" evidence="1">
    <location>
        <begin position="50"/>
        <end position="123"/>
    </location>
</feature>
<dbReference type="InterPro" id="IPR023459">
    <property type="entry name" value="Tscrpt_elong_fac_GreA/B_fam"/>
</dbReference>
<name>A0A2S0PBF4_9NEIS</name>
<dbReference type="PANTHER" id="PTHR30437:SF5">
    <property type="entry name" value="REGULATOR OF NUCLEOSIDE DIPHOSPHATE KINASE"/>
    <property type="match status" value="1"/>
</dbReference>
<protein>
    <submittedName>
        <fullName evidence="3">Nucleoside diphosphate kinase regulator</fullName>
    </submittedName>
</protein>
<dbReference type="AlphaFoldDB" id="A0A2S0PBF4"/>
<dbReference type="InterPro" id="IPR036953">
    <property type="entry name" value="GreA/GreB_C_sf"/>
</dbReference>
<dbReference type="Pfam" id="PF14760">
    <property type="entry name" value="Rnk_N"/>
    <property type="match status" value="1"/>
</dbReference>
<sequence>MQQPVITVSTLDLDRLEALLENIDSKAFPAAGQLARELDRAEVAEPADMPAGVVTMNSRVRFAADNGEIREYTLVYPKDMNGNPDRLSVLAPVGAALLGLSVGQTIEWPMPDGATLRLTVHEVIWQPEAAGELHR</sequence>
<dbReference type="GO" id="GO:0006354">
    <property type="term" value="P:DNA-templated transcription elongation"/>
    <property type="evidence" value="ECO:0007669"/>
    <property type="project" value="TreeGrafter"/>
</dbReference>
<accession>A0A2S0PBF4</accession>
<dbReference type="Gene3D" id="1.10.286.20">
    <property type="match status" value="1"/>
</dbReference>
<dbReference type="EMBL" id="CP028519">
    <property type="protein sequence ID" value="AVY94718.1"/>
    <property type="molecule type" value="Genomic_DNA"/>
</dbReference>
<dbReference type="InterPro" id="IPR029462">
    <property type="entry name" value="Rnk_N"/>
</dbReference>
<dbReference type="RefSeq" id="WP_028500546.1">
    <property type="nucleotide sequence ID" value="NZ_CALFSO010000127.1"/>
</dbReference>
<feature type="domain" description="Regulator of nucleoside diphosphate kinase N-terminal" evidence="2">
    <location>
        <begin position="4"/>
        <end position="43"/>
    </location>
</feature>
<dbReference type="GO" id="GO:0032784">
    <property type="term" value="P:regulation of DNA-templated transcription elongation"/>
    <property type="evidence" value="ECO:0007669"/>
    <property type="project" value="InterPro"/>
</dbReference>
<reference evidence="3 4" key="1">
    <citation type="submission" date="2018-04" db="EMBL/GenBank/DDBJ databases">
        <title>Denitrifier Microvirgula.</title>
        <authorList>
            <person name="Anderson E."/>
            <person name="Jang J."/>
            <person name="Ishii S."/>
        </authorList>
    </citation>
    <scope>NUCLEOTIDE SEQUENCE [LARGE SCALE GENOMIC DNA]</scope>
    <source>
        <strain evidence="3 4">BE2.4</strain>
    </source>
</reference>
<dbReference type="Proteomes" id="UP000244173">
    <property type="component" value="Chromosome"/>
</dbReference>
<dbReference type="OrthoDB" id="192847at2"/>